<dbReference type="Proteomes" id="UP000826462">
    <property type="component" value="Chromosome 1"/>
</dbReference>
<reference evidence="1 2" key="1">
    <citation type="submission" date="2021-07" db="EMBL/GenBank/DDBJ databases">
        <title>Paraburkholderia edwinii protects Aspergillus sp. from phenazines by acting as a toxin sponge.</title>
        <authorList>
            <person name="Dahlstrom K.M."/>
            <person name="Newman D.K."/>
        </authorList>
    </citation>
    <scope>NUCLEOTIDE SEQUENCE [LARGE SCALE GENOMIC DNA]</scope>
    <source>
        <strain evidence="1 2">Pe01</strain>
    </source>
</reference>
<dbReference type="EMBL" id="CP080095">
    <property type="protein sequence ID" value="QYD71148.1"/>
    <property type="molecule type" value="Genomic_DNA"/>
</dbReference>
<gene>
    <name evidence="1" type="ORF">KZJ38_07305</name>
</gene>
<proteinExistence type="predicted"/>
<organism evidence="1 2">
    <name type="scientific">Paraburkholderia edwinii</name>
    <dbReference type="NCBI Taxonomy" id="2861782"/>
    <lineage>
        <taxon>Bacteria</taxon>
        <taxon>Pseudomonadati</taxon>
        <taxon>Pseudomonadota</taxon>
        <taxon>Betaproteobacteria</taxon>
        <taxon>Burkholderiales</taxon>
        <taxon>Burkholderiaceae</taxon>
        <taxon>Paraburkholderia</taxon>
    </lineage>
</organism>
<sequence>MDDELELETQARVIRDEPRNVFIATVLATGATYEAADSDEIAAWLAVSGVEPGHVLMPRELIESAGDRMNINYMLRLIHDAEIRSRAEARSKRPRSEKSASLEKYIASPEFLEWANAAVQRAIARLEAKGIKPAYIVRERKGN</sequence>
<name>A0ABX8UQ55_9BURK</name>
<keyword evidence="2" id="KW-1185">Reference proteome</keyword>
<evidence type="ECO:0000313" key="1">
    <source>
        <dbReference type="EMBL" id="QYD71148.1"/>
    </source>
</evidence>
<protein>
    <submittedName>
        <fullName evidence="1">Uncharacterized protein</fullName>
    </submittedName>
</protein>
<accession>A0ABX8UQ55</accession>
<dbReference type="RefSeq" id="WP_219800566.1">
    <property type="nucleotide sequence ID" value="NZ_CP080095.1"/>
</dbReference>
<evidence type="ECO:0000313" key="2">
    <source>
        <dbReference type="Proteomes" id="UP000826462"/>
    </source>
</evidence>